<gene>
    <name evidence="2" type="ORF">NA56DRAFT_700274</name>
</gene>
<feature type="region of interest" description="Disordered" evidence="1">
    <location>
        <begin position="82"/>
        <end position="101"/>
    </location>
</feature>
<evidence type="ECO:0000256" key="1">
    <source>
        <dbReference type="SAM" id="MobiDB-lite"/>
    </source>
</evidence>
<dbReference type="AlphaFoldDB" id="A0A2J6QEE2"/>
<proteinExistence type="predicted"/>
<evidence type="ECO:0000313" key="3">
    <source>
        <dbReference type="Proteomes" id="UP000235672"/>
    </source>
</evidence>
<protein>
    <submittedName>
        <fullName evidence="2">Uncharacterized protein</fullName>
    </submittedName>
</protein>
<reference evidence="2 3" key="1">
    <citation type="submission" date="2016-05" db="EMBL/GenBank/DDBJ databases">
        <title>A degradative enzymes factory behind the ericoid mycorrhizal symbiosis.</title>
        <authorList>
            <consortium name="DOE Joint Genome Institute"/>
            <person name="Martino E."/>
            <person name="Morin E."/>
            <person name="Grelet G."/>
            <person name="Kuo A."/>
            <person name="Kohler A."/>
            <person name="Daghino S."/>
            <person name="Barry K."/>
            <person name="Choi C."/>
            <person name="Cichocki N."/>
            <person name="Clum A."/>
            <person name="Copeland A."/>
            <person name="Hainaut M."/>
            <person name="Haridas S."/>
            <person name="Labutti K."/>
            <person name="Lindquist E."/>
            <person name="Lipzen A."/>
            <person name="Khouja H.-R."/>
            <person name="Murat C."/>
            <person name="Ohm R."/>
            <person name="Olson A."/>
            <person name="Spatafora J."/>
            <person name="Veneault-Fourrey C."/>
            <person name="Henrissat B."/>
            <person name="Grigoriev I."/>
            <person name="Martin F."/>
            <person name="Perotto S."/>
        </authorList>
    </citation>
    <scope>NUCLEOTIDE SEQUENCE [LARGE SCALE GENOMIC DNA]</scope>
    <source>
        <strain evidence="2 3">UAMH 7357</strain>
    </source>
</reference>
<dbReference type="EMBL" id="KZ613472">
    <property type="protein sequence ID" value="PMD24630.1"/>
    <property type="molecule type" value="Genomic_DNA"/>
</dbReference>
<accession>A0A2J6QEE2</accession>
<sequence length="101" mass="11072">MHAAPKLLRYLRPWKGVYLLLLAGAGDTFAFSTNPAVYSVSSFFYKPSPLRARVLQSLAITALFMFSFSRVIEVGASLDTNSSASPRLRPLGNHQLQAQAV</sequence>
<evidence type="ECO:0000313" key="2">
    <source>
        <dbReference type="EMBL" id="PMD24630.1"/>
    </source>
</evidence>
<name>A0A2J6QEE2_9HELO</name>
<organism evidence="2 3">
    <name type="scientific">Hyaloscypha hepaticicola</name>
    <dbReference type="NCBI Taxonomy" id="2082293"/>
    <lineage>
        <taxon>Eukaryota</taxon>
        <taxon>Fungi</taxon>
        <taxon>Dikarya</taxon>
        <taxon>Ascomycota</taxon>
        <taxon>Pezizomycotina</taxon>
        <taxon>Leotiomycetes</taxon>
        <taxon>Helotiales</taxon>
        <taxon>Hyaloscyphaceae</taxon>
        <taxon>Hyaloscypha</taxon>
    </lineage>
</organism>
<keyword evidence="3" id="KW-1185">Reference proteome</keyword>
<dbReference type="Proteomes" id="UP000235672">
    <property type="component" value="Unassembled WGS sequence"/>
</dbReference>